<feature type="region of interest" description="Disordered" evidence="5">
    <location>
        <begin position="145"/>
        <end position="168"/>
    </location>
</feature>
<dbReference type="SUPFAM" id="SSF57845">
    <property type="entry name" value="B-box zinc-binding domain"/>
    <property type="match status" value="1"/>
</dbReference>
<evidence type="ECO:0000256" key="5">
    <source>
        <dbReference type="SAM" id="MobiDB-lite"/>
    </source>
</evidence>
<proteinExistence type="predicted"/>
<dbReference type="PROSITE" id="PS50089">
    <property type="entry name" value="ZF_RING_2"/>
    <property type="match status" value="1"/>
</dbReference>
<reference evidence="8" key="1">
    <citation type="submission" date="2022-01" db="EMBL/GenBank/DDBJ databases">
        <authorList>
            <person name="Braso-Vives M."/>
        </authorList>
    </citation>
    <scope>NUCLEOTIDE SEQUENCE</scope>
</reference>
<dbReference type="PANTHER" id="PTHR25462:SF229">
    <property type="entry name" value="TRANSCRIPTION INTERMEDIARY FACTOR 1-BETA"/>
    <property type="match status" value="1"/>
</dbReference>
<gene>
    <name evidence="8" type="primary">TRIM56</name>
    <name evidence="8" type="ORF">BLAG_LOCUS19440</name>
</gene>
<feature type="domain" description="RING-type" evidence="6">
    <location>
        <begin position="16"/>
        <end position="62"/>
    </location>
</feature>
<keyword evidence="3" id="KW-0862">Zinc</keyword>
<evidence type="ECO:0000256" key="4">
    <source>
        <dbReference type="PROSITE-ProRule" id="PRU00024"/>
    </source>
</evidence>
<organism evidence="8 9">
    <name type="scientific">Branchiostoma lanceolatum</name>
    <name type="common">Common lancelet</name>
    <name type="synonym">Amphioxus lanceolatum</name>
    <dbReference type="NCBI Taxonomy" id="7740"/>
    <lineage>
        <taxon>Eukaryota</taxon>
        <taxon>Metazoa</taxon>
        <taxon>Chordata</taxon>
        <taxon>Cephalochordata</taxon>
        <taxon>Leptocardii</taxon>
        <taxon>Amphioxiformes</taxon>
        <taxon>Branchiostomatidae</taxon>
        <taxon>Branchiostoma</taxon>
    </lineage>
</organism>
<dbReference type="InterPro" id="IPR013083">
    <property type="entry name" value="Znf_RING/FYVE/PHD"/>
</dbReference>
<dbReference type="GO" id="GO:0006513">
    <property type="term" value="P:protein monoubiquitination"/>
    <property type="evidence" value="ECO:0007669"/>
    <property type="project" value="TreeGrafter"/>
</dbReference>
<dbReference type="Proteomes" id="UP000838412">
    <property type="component" value="Chromosome 5"/>
</dbReference>
<sequence length="276" mass="31002">MAKELLEEITERFLVCSVCLEEYDEPKTLPCSHCFCRKCLENVLDSAKEGRRRTRLSCPSCRQEARLQGRGVQDLEDSHFLRKLKKVVSTRTAMLGDADRACCGLCQCKEATATAYCKGCEHYLCKDCSHTHRVISDAASEHELLQVSDPTDQNSKATDATSPPSRSEDQRKIHLFLCGPCELLVCLHCVVTSHRGHAYVELREAIQRERRLAPRRDGYPGYALRRNASSGESSNLDIKFTGQQIIITRALQSQDETASAPINTPLHQGLRLLSEH</sequence>
<evidence type="ECO:0000256" key="2">
    <source>
        <dbReference type="ARBA" id="ARBA00022771"/>
    </source>
</evidence>
<dbReference type="InterPro" id="IPR001841">
    <property type="entry name" value="Znf_RING"/>
</dbReference>
<dbReference type="GO" id="GO:0008270">
    <property type="term" value="F:zinc ion binding"/>
    <property type="evidence" value="ECO:0007669"/>
    <property type="project" value="UniProtKB-KW"/>
</dbReference>
<dbReference type="CDD" id="cd19757">
    <property type="entry name" value="Bbox1"/>
    <property type="match status" value="1"/>
</dbReference>
<name>A0A8J9ZXK8_BRALA</name>
<dbReference type="OrthoDB" id="5951542at2759"/>
<keyword evidence="1" id="KW-0479">Metal-binding</keyword>
<dbReference type="InterPro" id="IPR017907">
    <property type="entry name" value="Znf_RING_CS"/>
</dbReference>
<feature type="domain" description="B box-type" evidence="7">
    <location>
        <begin position="98"/>
        <end position="147"/>
    </location>
</feature>
<dbReference type="InterPro" id="IPR047153">
    <property type="entry name" value="TRIM45/56/19-like"/>
</dbReference>
<dbReference type="Gene3D" id="3.30.40.10">
    <property type="entry name" value="Zinc/RING finger domain, C3HC4 (zinc finger)"/>
    <property type="match status" value="1"/>
</dbReference>
<protein>
    <submittedName>
        <fullName evidence="8">TRIM56 protein</fullName>
    </submittedName>
</protein>
<dbReference type="SUPFAM" id="SSF57850">
    <property type="entry name" value="RING/U-box"/>
    <property type="match status" value="1"/>
</dbReference>
<dbReference type="Pfam" id="PF13445">
    <property type="entry name" value="zf-RING_UBOX"/>
    <property type="match status" value="1"/>
</dbReference>
<dbReference type="PANTHER" id="PTHR25462">
    <property type="entry name" value="BONUS, ISOFORM C-RELATED"/>
    <property type="match status" value="1"/>
</dbReference>
<dbReference type="AlphaFoldDB" id="A0A8J9ZXK8"/>
<evidence type="ECO:0000256" key="1">
    <source>
        <dbReference type="ARBA" id="ARBA00022723"/>
    </source>
</evidence>
<dbReference type="Gene3D" id="3.30.160.60">
    <property type="entry name" value="Classic Zinc Finger"/>
    <property type="match status" value="1"/>
</dbReference>
<accession>A0A8J9ZXK8</accession>
<evidence type="ECO:0000313" key="9">
    <source>
        <dbReference type="Proteomes" id="UP000838412"/>
    </source>
</evidence>
<evidence type="ECO:0000256" key="3">
    <source>
        <dbReference type="ARBA" id="ARBA00022833"/>
    </source>
</evidence>
<dbReference type="PROSITE" id="PS00518">
    <property type="entry name" value="ZF_RING_1"/>
    <property type="match status" value="1"/>
</dbReference>
<dbReference type="SMART" id="SM00184">
    <property type="entry name" value="RING"/>
    <property type="match status" value="1"/>
</dbReference>
<evidence type="ECO:0000259" key="7">
    <source>
        <dbReference type="PROSITE" id="PS50119"/>
    </source>
</evidence>
<keyword evidence="9" id="KW-1185">Reference proteome</keyword>
<feature type="compositionally biased region" description="Polar residues" evidence="5">
    <location>
        <begin position="148"/>
        <end position="165"/>
    </location>
</feature>
<dbReference type="EMBL" id="OV696690">
    <property type="protein sequence ID" value="CAH1265460.1"/>
    <property type="molecule type" value="Genomic_DNA"/>
</dbReference>
<evidence type="ECO:0000259" key="6">
    <source>
        <dbReference type="PROSITE" id="PS50089"/>
    </source>
</evidence>
<dbReference type="InterPro" id="IPR000315">
    <property type="entry name" value="Znf_B-box"/>
</dbReference>
<keyword evidence="2 4" id="KW-0863">Zinc-finger</keyword>
<dbReference type="InterPro" id="IPR027370">
    <property type="entry name" value="Znf-RING_euk"/>
</dbReference>
<dbReference type="PROSITE" id="PS50119">
    <property type="entry name" value="ZF_BBOX"/>
    <property type="match status" value="1"/>
</dbReference>
<evidence type="ECO:0000313" key="8">
    <source>
        <dbReference type="EMBL" id="CAH1265460.1"/>
    </source>
</evidence>
<dbReference type="GO" id="GO:0061630">
    <property type="term" value="F:ubiquitin protein ligase activity"/>
    <property type="evidence" value="ECO:0007669"/>
    <property type="project" value="TreeGrafter"/>
</dbReference>